<evidence type="ECO:0000313" key="10">
    <source>
        <dbReference type="Proteomes" id="UP000017640"/>
    </source>
</evidence>
<evidence type="ECO:0000256" key="7">
    <source>
        <dbReference type="RuleBase" id="RU365095"/>
    </source>
</evidence>
<dbReference type="SUPFAM" id="SSF100950">
    <property type="entry name" value="NagB/RpiA/CoA transferase-like"/>
    <property type="match status" value="1"/>
</dbReference>
<feature type="domain" description="Glucosamine/galactosamine-6-phosphate isomerase" evidence="8">
    <location>
        <begin position="21"/>
        <end position="228"/>
    </location>
</feature>
<dbReference type="Pfam" id="PF01182">
    <property type="entry name" value="Glucosamine_iso"/>
    <property type="match status" value="1"/>
</dbReference>
<dbReference type="Gene3D" id="3.40.50.1360">
    <property type="match status" value="1"/>
</dbReference>
<comment type="catalytic activity">
    <reaction evidence="1 7">
        <text>6-phospho-D-glucono-1,5-lactone + H2O = 6-phospho-D-gluconate + H(+)</text>
        <dbReference type="Rhea" id="RHEA:12556"/>
        <dbReference type="ChEBI" id="CHEBI:15377"/>
        <dbReference type="ChEBI" id="CHEBI:15378"/>
        <dbReference type="ChEBI" id="CHEBI:57955"/>
        <dbReference type="ChEBI" id="CHEBI:58759"/>
        <dbReference type="EC" id="3.1.1.31"/>
    </reaction>
</comment>
<comment type="function">
    <text evidence="2 7">Hydrolysis of 6-phosphogluconolactone to 6-phosphogluconate.</text>
</comment>
<dbReference type="PANTHER" id="PTHR11054">
    <property type="entry name" value="6-PHOSPHOGLUCONOLACTONASE"/>
    <property type="match status" value="1"/>
</dbReference>
<evidence type="ECO:0000259" key="8">
    <source>
        <dbReference type="Pfam" id="PF01182"/>
    </source>
</evidence>
<dbReference type="GO" id="GO:0005975">
    <property type="term" value="P:carbohydrate metabolic process"/>
    <property type="evidence" value="ECO:0007669"/>
    <property type="project" value="UniProtKB-UniRule"/>
</dbReference>
<dbReference type="PATRIC" id="fig|1335757.3.peg.757"/>
<comment type="pathway">
    <text evidence="3 7">Carbohydrate degradation; pentose phosphate pathway; D-ribulose 5-phosphate from D-glucose 6-phosphate (oxidative stage): step 2/3.</text>
</comment>
<organism evidence="9 10">
    <name type="scientific">Spiribacter curvatus</name>
    <dbReference type="NCBI Taxonomy" id="1335757"/>
    <lineage>
        <taxon>Bacteria</taxon>
        <taxon>Pseudomonadati</taxon>
        <taxon>Pseudomonadota</taxon>
        <taxon>Gammaproteobacteria</taxon>
        <taxon>Chromatiales</taxon>
        <taxon>Ectothiorhodospiraceae</taxon>
        <taxon>Spiribacter</taxon>
    </lineage>
</organism>
<reference evidence="9 10" key="1">
    <citation type="journal article" date="2013" name="BMC Genomics">
        <title>Genomes of "Spiribacter", a streamlined, successful halophilic bacterium.</title>
        <authorList>
            <person name="Lopez-Perez M."/>
            <person name="Ghai R."/>
            <person name="Leon M.J."/>
            <person name="Rodriguez-Olmos A."/>
            <person name="Copa-Patino J.L."/>
            <person name="Soliveri J."/>
            <person name="Sanchez-Porro C."/>
            <person name="Ventosa A."/>
            <person name="Rodriguez-Valera F."/>
        </authorList>
    </citation>
    <scope>NUCLEOTIDE SEQUENCE [LARGE SCALE GENOMIC DNA]</scope>
    <source>
        <strain evidence="9 10">UAH-SP71</strain>
    </source>
</reference>
<evidence type="ECO:0000256" key="1">
    <source>
        <dbReference type="ARBA" id="ARBA00000832"/>
    </source>
</evidence>
<dbReference type="EC" id="3.1.1.31" evidence="5 7"/>
<dbReference type="GO" id="GO:0006098">
    <property type="term" value="P:pentose-phosphate shunt"/>
    <property type="evidence" value="ECO:0007669"/>
    <property type="project" value="UniProtKB-UniPathway"/>
</dbReference>
<dbReference type="InterPro" id="IPR006148">
    <property type="entry name" value="Glc/Gal-6P_isomerase"/>
</dbReference>
<dbReference type="AlphaFoldDB" id="U5T6F9"/>
<evidence type="ECO:0000256" key="4">
    <source>
        <dbReference type="ARBA" id="ARBA00010662"/>
    </source>
</evidence>
<comment type="similarity">
    <text evidence="4 7">Belongs to the glucosamine/galactosamine-6-phosphate isomerase family. 6-phosphogluconolactonase subfamily.</text>
</comment>
<sequence length="241" mass="26197">MKKTDPATRTLDAAQRFATGAQAASALAARISEVIDYGARSRDRASLLVPGGRTPIALFEALRQRDLPWDQVHISLTDERRVSAEHPASNAGLIRTHLLQDRAANAHFHPLYQQTGGDRADEAACSAALGMLPRPFDAVVLGMGADGHIASLFPGDTMLSRGLSTATESRCVLTQSPQPPHERLSLTLMTLLQSRWIALHVSSAEKWATLEAAVASADPQRFPVHALLDQRWVPVHVYYSP</sequence>
<dbReference type="RefSeq" id="WP_023366238.1">
    <property type="nucleotide sequence ID" value="NC_022664.1"/>
</dbReference>
<dbReference type="NCBIfam" id="TIGR01198">
    <property type="entry name" value="pgl"/>
    <property type="match status" value="1"/>
</dbReference>
<dbReference type="eggNOG" id="COG0363">
    <property type="taxonomic scope" value="Bacteria"/>
</dbReference>
<dbReference type="GO" id="GO:0017057">
    <property type="term" value="F:6-phosphogluconolactonase activity"/>
    <property type="evidence" value="ECO:0007669"/>
    <property type="project" value="UniProtKB-UniRule"/>
</dbReference>
<dbReference type="OrthoDB" id="9810967at2"/>
<gene>
    <name evidence="7" type="primary">pgl</name>
    <name evidence="9" type="ORF">SPICUR_03870</name>
</gene>
<evidence type="ECO:0000256" key="6">
    <source>
        <dbReference type="ARBA" id="ARBA00020337"/>
    </source>
</evidence>
<dbReference type="InterPro" id="IPR005900">
    <property type="entry name" value="6-phosphogluconolactonase_DevB"/>
</dbReference>
<dbReference type="Proteomes" id="UP000017640">
    <property type="component" value="Chromosome"/>
</dbReference>
<evidence type="ECO:0000256" key="5">
    <source>
        <dbReference type="ARBA" id="ARBA00013198"/>
    </source>
</evidence>
<proteinExistence type="inferred from homology"/>
<dbReference type="InterPro" id="IPR037171">
    <property type="entry name" value="NagB/RpiA_transferase-like"/>
</dbReference>
<dbReference type="CDD" id="cd01400">
    <property type="entry name" value="6PGL"/>
    <property type="match status" value="1"/>
</dbReference>
<dbReference type="EMBL" id="CP005990">
    <property type="protein sequence ID" value="AGY91762.1"/>
    <property type="molecule type" value="Genomic_DNA"/>
</dbReference>
<evidence type="ECO:0000256" key="3">
    <source>
        <dbReference type="ARBA" id="ARBA00004961"/>
    </source>
</evidence>
<dbReference type="UniPathway" id="UPA00115">
    <property type="reaction ID" value="UER00409"/>
</dbReference>
<dbReference type="InterPro" id="IPR039104">
    <property type="entry name" value="6PGL"/>
</dbReference>
<evidence type="ECO:0000313" key="9">
    <source>
        <dbReference type="EMBL" id="AGY91762.1"/>
    </source>
</evidence>
<dbReference type="HOGENOM" id="CLU_053947_2_1_6"/>
<protein>
    <recommendedName>
        <fullName evidence="6 7">6-phosphogluconolactonase</fullName>
        <shortName evidence="7">6PGL</shortName>
        <ecNumber evidence="5 7">3.1.1.31</ecNumber>
    </recommendedName>
</protein>
<dbReference type="STRING" id="1335757.SPICUR_03870"/>
<accession>U5T6F9</accession>
<dbReference type="KEGG" id="spiu:SPICUR_03870"/>
<name>U5T6F9_9GAMM</name>
<evidence type="ECO:0000256" key="2">
    <source>
        <dbReference type="ARBA" id="ARBA00002681"/>
    </source>
</evidence>
<keyword evidence="7" id="KW-0378">Hydrolase</keyword>
<keyword evidence="10" id="KW-1185">Reference proteome</keyword>
<dbReference type="PANTHER" id="PTHR11054:SF0">
    <property type="entry name" value="6-PHOSPHOGLUCONOLACTONASE"/>
    <property type="match status" value="1"/>
</dbReference>